<sequence>MAFALFHHPAPLLLRRGRAVTAVAIALLLAGCASGPPADIELTSEEWSVMSAEQQAAVEDGVVTEREYTAGYEAYVSCLGQAGFELEELGRPGGFYEFGIPEEAVDAGADETCYLLHYNEVDSVWQREHPRDDEDVKVILRQCLEAEGLDTEGTQDELTARIVASDLGFIGCMEEFG</sequence>
<dbReference type="Proteomes" id="UP000522688">
    <property type="component" value="Unassembled WGS sequence"/>
</dbReference>
<dbReference type="Proteomes" id="UP000321154">
    <property type="component" value="Unassembled WGS sequence"/>
</dbReference>
<evidence type="ECO:0000313" key="2">
    <source>
        <dbReference type="EMBL" id="MBA8814214.1"/>
    </source>
</evidence>
<proteinExistence type="predicted"/>
<evidence type="ECO:0000313" key="3">
    <source>
        <dbReference type="Proteomes" id="UP000321154"/>
    </source>
</evidence>
<organism evidence="2 4">
    <name type="scientific">Frigoribacterium faeni</name>
    <dbReference type="NCBI Taxonomy" id="145483"/>
    <lineage>
        <taxon>Bacteria</taxon>
        <taxon>Bacillati</taxon>
        <taxon>Actinomycetota</taxon>
        <taxon>Actinomycetes</taxon>
        <taxon>Micrococcales</taxon>
        <taxon>Microbacteriaceae</taxon>
        <taxon>Frigoribacterium</taxon>
    </lineage>
</organism>
<name>A0A7W3PJY2_9MICO</name>
<protein>
    <submittedName>
        <fullName evidence="2">Uncharacterized protein</fullName>
    </submittedName>
</protein>
<keyword evidence="3" id="KW-1185">Reference proteome</keyword>
<dbReference type="AlphaFoldDB" id="A0A7W3PJY2"/>
<gene>
    <name evidence="2" type="ORF">FB463_002480</name>
    <name evidence="1" type="ORF">FFA01_20020</name>
</gene>
<accession>A0A7W3PJY2</accession>
<dbReference type="EMBL" id="JACGWW010000003">
    <property type="protein sequence ID" value="MBA8814214.1"/>
    <property type="molecule type" value="Genomic_DNA"/>
</dbReference>
<reference evidence="1 3" key="1">
    <citation type="submission" date="2019-07" db="EMBL/GenBank/DDBJ databases">
        <title>Whole genome shotgun sequence of Frigoribacterium faeni NBRC 103066.</title>
        <authorList>
            <person name="Hosoyama A."/>
            <person name="Uohara A."/>
            <person name="Ohji S."/>
            <person name="Ichikawa N."/>
        </authorList>
    </citation>
    <scope>NUCLEOTIDE SEQUENCE [LARGE SCALE GENOMIC DNA]</scope>
    <source>
        <strain evidence="1 3">NBRC 103066</strain>
    </source>
</reference>
<evidence type="ECO:0000313" key="4">
    <source>
        <dbReference type="Proteomes" id="UP000522688"/>
    </source>
</evidence>
<evidence type="ECO:0000313" key="1">
    <source>
        <dbReference type="EMBL" id="GEK83693.1"/>
    </source>
</evidence>
<dbReference type="OrthoDB" id="5117621at2"/>
<dbReference type="EMBL" id="BJUV01000018">
    <property type="protein sequence ID" value="GEK83693.1"/>
    <property type="molecule type" value="Genomic_DNA"/>
</dbReference>
<comment type="caution">
    <text evidence="2">The sequence shown here is derived from an EMBL/GenBank/DDBJ whole genome shotgun (WGS) entry which is preliminary data.</text>
</comment>
<reference evidence="2 4" key="2">
    <citation type="submission" date="2020-07" db="EMBL/GenBank/DDBJ databases">
        <title>Sequencing the genomes of 1000 actinobacteria strains.</title>
        <authorList>
            <person name="Klenk H.-P."/>
        </authorList>
    </citation>
    <scope>NUCLEOTIDE SEQUENCE [LARGE SCALE GENOMIC DNA]</scope>
    <source>
        <strain evidence="2 4">DSM 10309</strain>
    </source>
</reference>
<dbReference type="RefSeq" id="WP_146855668.1">
    <property type="nucleotide sequence ID" value="NZ_BAAAHR010000007.1"/>
</dbReference>